<dbReference type="OrthoDB" id="7186376at2"/>
<reference evidence="1 2" key="1">
    <citation type="submission" date="2016-08" db="EMBL/GenBank/DDBJ databases">
        <authorList>
            <person name="Seilhamer J.J."/>
        </authorList>
    </citation>
    <scope>NUCLEOTIDE SEQUENCE [LARGE SCALE GENOMIC DNA]</scope>
    <source>
        <strain evidence="1 2">P1-7</strain>
    </source>
</reference>
<gene>
    <name evidence="1" type="ORF">GA0061101_102453</name>
</gene>
<dbReference type="InterPro" id="IPR011473">
    <property type="entry name" value="DUF1579"/>
</dbReference>
<sequence>MAASFAPTAAHLRLGAFAGTWEGEERVAASAWTKEGTATARLTAECLFGGFFVEQRYVQTRDGDTSFESRNILGFDGADQAYKLYQFDSLGFAPASPASGEWAEDRLVLTKVSPRGAQRTLFQFENEDCYRMGVTFSPAGSDTWQEVVSGVYRRVASASSNLS</sequence>
<evidence type="ECO:0008006" key="3">
    <source>
        <dbReference type="Google" id="ProtNLM"/>
    </source>
</evidence>
<dbReference type="Pfam" id="PF07617">
    <property type="entry name" value="DUF1579"/>
    <property type="match status" value="1"/>
</dbReference>
<dbReference type="AlphaFoldDB" id="A0A1C3UIC6"/>
<name>A0A1C3UIC6_9HYPH</name>
<dbReference type="RefSeq" id="WP_092573196.1">
    <property type="nucleotide sequence ID" value="NZ_FMAF01000002.1"/>
</dbReference>
<protein>
    <recommendedName>
        <fullName evidence="3">DUF1579 domain-containing protein</fullName>
    </recommendedName>
</protein>
<accession>A0A1C3UIC6</accession>
<dbReference type="Proteomes" id="UP000199205">
    <property type="component" value="Unassembled WGS sequence"/>
</dbReference>
<evidence type="ECO:0000313" key="1">
    <source>
        <dbReference type="EMBL" id="SCB15230.1"/>
    </source>
</evidence>
<evidence type="ECO:0000313" key="2">
    <source>
        <dbReference type="Proteomes" id="UP000199205"/>
    </source>
</evidence>
<proteinExistence type="predicted"/>
<organism evidence="1 2">
    <name type="scientific">Rhizobium lusitanum</name>
    <dbReference type="NCBI Taxonomy" id="293958"/>
    <lineage>
        <taxon>Bacteria</taxon>
        <taxon>Pseudomonadati</taxon>
        <taxon>Pseudomonadota</taxon>
        <taxon>Alphaproteobacteria</taxon>
        <taxon>Hyphomicrobiales</taxon>
        <taxon>Rhizobiaceae</taxon>
        <taxon>Rhizobium/Agrobacterium group</taxon>
        <taxon>Rhizobium</taxon>
    </lineage>
</organism>
<dbReference type="EMBL" id="FMAF01000002">
    <property type="protein sequence ID" value="SCB15230.1"/>
    <property type="molecule type" value="Genomic_DNA"/>
</dbReference>